<dbReference type="Pfam" id="PF00496">
    <property type="entry name" value="SBP_bac_5"/>
    <property type="match status" value="1"/>
</dbReference>
<dbReference type="GO" id="GO:1904680">
    <property type="term" value="F:peptide transmembrane transporter activity"/>
    <property type="evidence" value="ECO:0007669"/>
    <property type="project" value="TreeGrafter"/>
</dbReference>
<organism evidence="7 8">
    <name type="scientific">Rubrivivax albus</name>
    <dbReference type="NCBI Taxonomy" id="2499835"/>
    <lineage>
        <taxon>Bacteria</taxon>
        <taxon>Pseudomonadati</taxon>
        <taxon>Pseudomonadota</taxon>
        <taxon>Betaproteobacteria</taxon>
        <taxon>Burkholderiales</taxon>
        <taxon>Sphaerotilaceae</taxon>
        <taxon>Rubrivivax</taxon>
    </lineage>
</organism>
<dbReference type="Gene3D" id="3.10.105.10">
    <property type="entry name" value="Dipeptide-binding Protein, Domain 3"/>
    <property type="match status" value="1"/>
</dbReference>
<accession>A0A3S3S8F0</accession>
<evidence type="ECO:0000256" key="5">
    <source>
        <dbReference type="SAM" id="SignalP"/>
    </source>
</evidence>
<keyword evidence="8" id="KW-1185">Reference proteome</keyword>
<name>A0A3S3S8F0_9BURK</name>
<evidence type="ECO:0000313" key="7">
    <source>
        <dbReference type="EMBL" id="RVT48104.1"/>
    </source>
</evidence>
<dbReference type="Proteomes" id="UP000288178">
    <property type="component" value="Unassembled WGS sequence"/>
</dbReference>
<dbReference type="PANTHER" id="PTHR30290:SF10">
    <property type="entry name" value="PERIPLASMIC OLIGOPEPTIDE-BINDING PROTEIN-RELATED"/>
    <property type="match status" value="1"/>
</dbReference>
<feature type="signal peptide" evidence="5">
    <location>
        <begin position="1"/>
        <end position="24"/>
    </location>
</feature>
<dbReference type="PANTHER" id="PTHR30290">
    <property type="entry name" value="PERIPLASMIC BINDING COMPONENT OF ABC TRANSPORTER"/>
    <property type="match status" value="1"/>
</dbReference>
<dbReference type="GO" id="GO:0015833">
    <property type="term" value="P:peptide transport"/>
    <property type="evidence" value="ECO:0007669"/>
    <property type="project" value="TreeGrafter"/>
</dbReference>
<dbReference type="InterPro" id="IPR030678">
    <property type="entry name" value="Peptide/Ni-bd"/>
</dbReference>
<keyword evidence="4 5" id="KW-0732">Signal</keyword>
<evidence type="ECO:0000256" key="1">
    <source>
        <dbReference type="ARBA" id="ARBA00004196"/>
    </source>
</evidence>
<sequence length="598" mass="67406">MSFPRRAFLQGAAAGALAPGLLHAATPDAGKKVLRIAFPAPESTFDPPQTNSDYYSSTLIQQILEAPLSYDYLARPVRLLPNTAAAMPEVSADGRSFTVRIKPGIFFQDDPAFKGRRRELVAEDYVYSIKRFYDPQYNSGDLYLYEQAKLPGLSELRQQALKNRTPFDYDAPVEGVRALDRYTFRITLGDDDPRFIYRFADAQIMGAVAREVVEFYGKDIGAHPVGTGAFRLKSWRRASRIELERSPSYRGTVYDGTPGDDPDLQRVAAHLKGRTLPLADEVHVDIVEEDQPRWLSFLNGAYDFLAVPGTYIPLAVPHGELAPYLAKRGIRMQRHQQADMVMSYFYMEDPVVGGYTPEKVALRRAIGLAQDQQAYIRHVFGGSGTPAQSTIPPFTSGHDPDYVSEMSTYDPARAKALLDLYGYTDLDGDGWRELPSGQPLRLRMASMADQRSRGANDLLRRQLAAIGVRIDFEIATWSELLKKTRAGTLQMWGYSWGATSPDGGFFLGIAYGPNAGDSNDPRFNLPAFDELFRRQQRLPDGPEREAVMRQAKDLLVAYMPFKVHMHRTITDLVQPWTEGYLRHPFMRDLWRFIDVQPH</sequence>
<evidence type="ECO:0000313" key="8">
    <source>
        <dbReference type="Proteomes" id="UP000288178"/>
    </source>
</evidence>
<evidence type="ECO:0000259" key="6">
    <source>
        <dbReference type="Pfam" id="PF00496"/>
    </source>
</evidence>
<dbReference type="InterPro" id="IPR039424">
    <property type="entry name" value="SBP_5"/>
</dbReference>
<comment type="caution">
    <text evidence="7">The sequence shown here is derived from an EMBL/GenBank/DDBJ whole genome shotgun (WGS) entry which is preliminary data.</text>
</comment>
<dbReference type="AlphaFoldDB" id="A0A3S3S8F0"/>
<dbReference type="InterPro" id="IPR006311">
    <property type="entry name" value="TAT_signal"/>
</dbReference>
<dbReference type="Gene3D" id="3.40.190.10">
    <property type="entry name" value="Periplasmic binding protein-like II"/>
    <property type="match status" value="1"/>
</dbReference>
<dbReference type="InterPro" id="IPR000914">
    <property type="entry name" value="SBP_5_dom"/>
</dbReference>
<protein>
    <submittedName>
        <fullName evidence="7">Bicyclomycin resistance protein</fullName>
    </submittedName>
</protein>
<reference evidence="7 8" key="1">
    <citation type="submission" date="2019-01" db="EMBL/GenBank/DDBJ databases">
        <authorList>
            <person name="Chen W.-M."/>
        </authorList>
    </citation>
    <scope>NUCLEOTIDE SEQUENCE [LARGE SCALE GENOMIC DNA]</scope>
    <source>
        <strain evidence="7 8">ICH-3</strain>
    </source>
</reference>
<comment type="similarity">
    <text evidence="2">Belongs to the bacterial solute-binding protein 5 family.</text>
</comment>
<dbReference type="OrthoDB" id="9801912at2"/>
<dbReference type="RefSeq" id="WP_128201200.1">
    <property type="nucleotide sequence ID" value="NZ_SACT01000011.1"/>
</dbReference>
<dbReference type="GO" id="GO:0030288">
    <property type="term" value="C:outer membrane-bounded periplasmic space"/>
    <property type="evidence" value="ECO:0007669"/>
    <property type="project" value="UniProtKB-ARBA"/>
</dbReference>
<dbReference type="GO" id="GO:0043190">
    <property type="term" value="C:ATP-binding cassette (ABC) transporter complex"/>
    <property type="evidence" value="ECO:0007669"/>
    <property type="project" value="InterPro"/>
</dbReference>
<dbReference type="SUPFAM" id="SSF53850">
    <property type="entry name" value="Periplasmic binding protein-like II"/>
    <property type="match status" value="1"/>
</dbReference>
<proteinExistence type="inferred from homology"/>
<gene>
    <name evidence="7" type="ORF">ENE75_23230</name>
</gene>
<evidence type="ECO:0000256" key="3">
    <source>
        <dbReference type="ARBA" id="ARBA00022448"/>
    </source>
</evidence>
<comment type="subcellular location">
    <subcellularLocation>
        <location evidence="1">Cell envelope</location>
    </subcellularLocation>
</comment>
<feature type="domain" description="Solute-binding protein family 5" evidence="6">
    <location>
        <begin position="81"/>
        <end position="515"/>
    </location>
</feature>
<dbReference type="PROSITE" id="PS51318">
    <property type="entry name" value="TAT"/>
    <property type="match status" value="1"/>
</dbReference>
<dbReference type="EMBL" id="SACT01000011">
    <property type="protein sequence ID" value="RVT48104.1"/>
    <property type="molecule type" value="Genomic_DNA"/>
</dbReference>
<evidence type="ECO:0000256" key="2">
    <source>
        <dbReference type="ARBA" id="ARBA00005695"/>
    </source>
</evidence>
<dbReference type="PIRSF" id="PIRSF002741">
    <property type="entry name" value="MppA"/>
    <property type="match status" value="1"/>
</dbReference>
<evidence type="ECO:0000256" key="4">
    <source>
        <dbReference type="ARBA" id="ARBA00022729"/>
    </source>
</evidence>
<feature type="chain" id="PRO_5018772572" evidence="5">
    <location>
        <begin position="25"/>
        <end position="598"/>
    </location>
</feature>
<keyword evidence="3" id="KW-0813">Transport</keyword>